<proteinExistence type="evidence at transcript level"/>
<keyword evidence="5" id="KW-0560">Oxidoreductase</keyword>
<dbReference type="GO" id="GO:0006633">
    <property type="term" value="P:fatty acid biosynthetic process"/>
    <property type="evidence" value="ECO:0007669"/>
    <property type="project" value="UniProtKB-KW"/>
</dbReference>
<dbReference type="InterPro" id="IPR002347">
    <property type="entry name" value="SDR_fam"/>
</dbReference>
<dbReference type="EMBL" id="JU980170">
    <property type="protein sequence ID" value="AFJ69233.1"/>
    <property type="molecule type" value="mRNA"/>
</dbReference>
<dbReference type="InterPro" id="IPR014358">
    <property type="entry name" value="Enoyl-ACP_Rdtase_NADH"/>
</dbReference>
<keyword evidence="7" id="KW-0275">Fatty acid biosynthesis</keyword>
<sequence length="353" mass="37226">MKLLFTFFALGMASTSAFLAPRLAVPSALSSQARSSPSSLSMAIDGYNVDLRGKTAFIAGVADANGYGWAITKHLAEAGAKVIVGTWPPVLGIFKATLDSGKLAEDLKTSTGESWEIAKIYPLDATFDTPEDVPEAVKTNKRYAGLGGYTISEVAKEVEKDFGKIDILVHSLANGPEVTKPLLETSRNGYLTASSASAYSMVSLVQHFAPIMNEGGSVLSLTYIASEKVIPGYGGGMSSAKAQLESDTRTLAYEAGRKYKLRVNTISAGPLKSRAASAIGGGEKGKKTFIEYAIDYSRANAPLAQDLYADDVGSTGLFLSSPLARCVTGVTMYVDNGLHAMGMALDSIAMQQE</sequence>
<reference evidence="9" key="2">
    <citation type="journal article" date="2012" name="Nat. Commun.">
        <title>Draft genome sequence and genetic transformation of the oleaginous alga Nannochloropis gaditana.</title>
        <authorList>
            <person name="Radakovits R."/>
            <person name="Jinkerson R.E."/>
            <person name="Fuerstenberg S.I."/>
            <person name="Tae H."/>
            <person name="Settlage R.E."/>
            <person name="Boore J.L."/>
            <person name="Posewitz M.C."/>
        </authorList>
    </citation>
    <scope>NUCLEOTIDE SEQUENCE</scope>
    <source>
        <strain evidence="9">CCMP526</strain>
    </source>
</reference>
<keyword evidence="6" id="KW-0443">Lipid metabolism</keyword>
<dbReference type="PANTHER" id="PTHR43159:SF2">
    <property type="entry name" value="ENOYL-[ACYL-CARRIER-PROTEIN] REDUCTASE [NADH], CHLOROPLASTIC"/>
    <property type="match status" value="1"/>
</dbReference>
<feature type="chain" id="PRO_5003656214" evidence="8">
    <location>
        <begin position="18"/>
        <end position="353"/>
    </location>
</feature>
<evidence type="ECO:0000256" key="5">
    <source>
        <dbReference type="ARBA" id="ARBA00023002"/>
    </source>
</evidence>
<dbReference type="SUPFAM" id="SSF51735">
    <property type="entry name" value="NAD(P)-binding Rossmann-fold domains"/>
    <property type="match status" value="1"/>
</dbReference>
<protein>
    <submittedName>
        <fullName evidence="9">Uncharacterized protein</fullName>
    </submittedName>
</protein>
<gene>
    <name evidence="9" type="ORF">NGATSA_3003200</name>
</gene>
<keyword evidence="8" id="KW-0732">Signal</keyword>
<keyword evidence="4" id="KW-0276">Fatty acid metabolism</keyword>
<dbReference type="AlphaFoldDB" id="I2CQQ0"/>
<evidence type="ECO:0000256" key="2">
    <source>
        <dbReference type="ARBA" id="ARBA00009233"/>
    </source>
</evidence>
<evidence type="ECO:0000256" key="4">
    <source>
        <dbReference type="ARBA" id="ARBA00022832"/>
    </source>
</evidence>
<dbReference type="PRINTS" id="PR00081">
    <property type="entry name" value="GDHRDH"/>
</dbReference>
<dbReference type="Gene3D" id="1.10.8.400">
    <property type="entry name" value="Enoyl acyl carrier protein reductase"/>
    <property type="match status" value="1"/>
</dbReference>
<keyword evidence="3" id="KW-0444">Lipid biosynthesis</keyword>
<dbReference type="InterPro" id="IPR036291">
    <property type="entry name" value="NAD(P)-bd_dom_sf"/>
</dbReference>
<dbReference type="NCBIfam" id="NF004957">
    <property type="entry name" value="PRK06300.1"/>
    <property type="match status" value="1"/>
</dbReference>
<evidence type="ECO:0000256" key="8">
    <source>
        <dbReference type="SAM" id="SignalP"/>
    </source>
</evidence>
<dbReference type="CDD" id="cd05372">
    <property type="entry name" value="ENR_SDR"/>
    <property type="match status" value="1"/>
</dbReference>
<dbReference type="Gene3D" id="3.40.50.720">
    <property type="entry name" value="NAD(P)-binding Rossmann-like Domain"/>
    <property type="match status" value="1"/>
</dbReference>
<comment type="pathway">
    <text evidence="1">Lipid metabolism.</text>
</comment>
<evidence type="ECO:0000256" key="3">
    <source>
        <dbReference type="ARBA" id="ARBA00022516"/>
    </source>
</evidence>
<dbReference type="PANTHER" id="PTHR43159">
    <property type="entry name" value="ENOYL-[ACYL-CARRIER-PROTEIN] REDUCTASE"/>
    <property type="match status" value="1"/>
</dbReference>
<comment type="similarity">
    <text evidence="2">Belongs to the short-chain dehydrogenases/reductases (SDR) family. FabI subfamily.</text>
</comment>
<dbReference type="GO" id="GO:0004318">
    <property type="term" value="F:enoyl-[acyl-carrier-protein] reductase (NADH) activity"/>
    <property type="evidence" value="ECO:0007669"/>
    <property type="project" value="InterPro"/>
</dbReference>
<evidence type="ECO:0000256" key="1">
    <source>
        <dbReference type="ARBA" id="ARBA00005189"/>
    </source>
</evidence>
<evidence type="ECO:0000256" key="6">
    <source>
        <dbReference type="ARBA" id="ARBA00023098"/>
    </source>
</evidence>
<dbReference type="Pfam" id="PF13561">
    <property type="entry name" value="adh_short_C2"/>
    <property type="match status" value="1"/>
</dbReference>
<evidence type="ECO:0000256" key="7">
    <source>
        <dbReference type="ARBA" id="ARBA00023160"/>
    </source>
</evidence>
<feature type="signal peptide" evidence="8">
    <location>
        <begin position="1"/>
        <end position="17"/>
    </location>
</feature>
<name>I2CQQ0_NANGC</name>
<reference evidence="9" key="1">
    <citation type="journal article" date="2012" name="Bioengineered">
        <title>Additional insights into the genome of the oleaginous model alga Nannochloropsis gaditana.</title>
        <authorList>
            <person name="Jinkerson R.E."/>
            <person name="Radakovits R."/>
            <person name="Posewitz M.C."/>
        </authorList>
    </citation>
    <scope>NUCLEOTIDE SEQUENCE</scope>
    <source>
        <strain evidence="9">CCMP526</strain>
    </source>
</reference>
<accession>I2CQQ0</accession>
<organism evidence="9">
    <name type="scientific">Nannochloropsis gaditana (strain CCMP526)</name>
    <name type="common">Green microalga</name>
    <name type="synonym">Microchloropsis gaditana</name>
    <dbReference type="NCBI Taxonomy" id="1093141"/>
    <lineage>
        <taxon>Eukaryota</taxon>
        <taxon>Sar</taxon>
        <taxon>Stramenopiles</taxon>
        <taxon>Ochrophyta</taxon>
        <taxon>Eustigmatophyceae</taxon>
        <taxon>Eustigmatales</taxon>
        <taxon>Monodopsidaceae</taxon>
        <taxon>Nannochloropsis</taxon>
    </lineage>
</organism>
<evidence type="ECO:0000313" key="9">
    <source>
        <dbReference type="EMBL" id="AFJ69233.1"/>
    </source>
</evidence>